<evidence type="ECO:0000256" key="5">
    <source>
        <dbReference type="ARBA" id="ARBA00022741"/>
    </source>
</evidence>
<dbReference type="GO" id="GO:0016887">
    <property type="term" value="F:ATP hydrolysis activity"/>
    <property type="evidence" value="ECO:0007669"/>
    <property type="project" value="InterPro"/>
</dbReference>
<dbReference type="GO" id="GO:0030687">
    <property type="term" value="C:preribosome, large subunit precursor"/>
    <property type="evidence" value="ECO:0007669"/>
    <property type="project" value="TreeGrafter"/>
</dbReference>
<evidence type="ECO:0000256" key="2">
    <source>
        <dbReference type="ARBA" id="ARBA00004642"/>
    </source>
</evidence>
<dbReference type="OrthoDB" id="422220at2759"/>
<gene>
    <name evidence="10" type="ORF">TTAC_LOCUS4708</name>
</gene>
<keyword evidence="5" id="KW-0547">Nucleotide-binding</keyword>
<sequence>MNDREMGFLFSFGSQVGRSSRTALEHLIQSHLLAALPHATSSQKDEEVLCRQLFSTPLPSPPTQDGDLGFVCIEGYWIPQGPLAKLHKNEEMLNTYVLTDTVCSNLRDLARVVSAAGSLPLLLQGETSVGKTSLITYLAARVGQVCHRINNHEHTDLQTYLGTYTAASASSVCTSNGSEPTPLVFQEGIFVQAMRRGYWIILDELNLAPTEILEALNRVLDENRELFITETQEVVKAHPHFRVFATQNPPGLYAGRKVLSRALRNRFVELHFDPLPRAELEVILEHRSALPRSRAAKMVEVMHQLQVN</sequence>
<reference evidence="10 11" key="2">
    <citation type="submission" date="2018-11" db="EMBL/GenBank/DDBJ databases">
        <authorList>
            <consortium name="Pathogen Informatics"/>
        </authorList>
    </citation>
    <scope>NUCLEOTIDE SEQUENCE [LARGE SCALE GENOMIC DNA]</scope>
</reference>
<dbReference type="PANTHER" id="PTHR48103:SF2">
    <property type="entry name" value="MIDASIN"/>
    <property type="match status" value="1"/>
</dbReference>
<keyword evidence="7" id="KW-0143">Chaperone</keyword>
<evidence type="ECO:0000256" key="7">
    <source>
        <dbReference type="ARBA" id="ARBA00023186"/>
    </source>
</evidence>
<protein>
    <recommendedName>
        <fullName evidence="4">Midasin</fullName>
    </recommendedName>
</protein>
<evidence type="ECO:0000313" key="10">
    <source>
        <dbReference type="EMBL" id="VDM25497.1"/>
    </source>
</evidence>
<dbReference type="InterPro" id="IPR011704">
    <property type="entry name" value="ATPase_dyneun-rel_AAA"/>
</dbReference>
<dbReference type="GO" id="GO:0000027">
    <property type="term" value="P:ribosomal large subunit assembly"/>
    <property type="evidence" value="ECO:0007669"/>
    <property type="project" value="TreeGrafter"/>
</dbReference>
<keyword evidence="8" id="KW-0539">Nucleus</keyword>
<dbReference type="Proteomes" id="UP000274429">
    <property type="component" value="Unassembled WGS sequence"/>
</dbReference>
<dbReference type="STRING" id="6205.A0A0R3WVD2"/>
<organism evidence="12">
    <name type="scientific">Hydatigena taeniaeformis</name>
    <name type="common">Feline tapeworm</name>
    <name type="synonym">Taenia taeniaeformis</name>
    <dbReference type="NCBI Taxonomy" id="6205"/>
    <lineage>
        <taxon>Eukaryota</taxon>
        <taxon>Metazoa</taxon>
        <taxon>Spiralia</taxon>
        <taxon>Lophotrochozoa</taxon>
        <taxon>Platyhelminthes</taxon>
        <taxon>Cestoda</taxon>
        <taxon>Eucestoda</taxon>
        <taxon>Cyclophyllidea</taxon>
        <taxon>Taeniidae</taxon>
        <taxon>Hydatigera</taxon>
    </lineage>
</organism>
<keyword evidence="6" id="KW-0067">ATP-binding</keyword>
<keyword evidence="11" id="KW-1185">Reference proteome</keyword>
<evidence type="ECO:0000256" key="6">
    <source>
        <dbReference type="ARBA" id="ARBA00022840"/>
    </source>
</evidence>
<dbReference type="SUPFAM" id="SSF52540">
    <property type="entry name" value="P-loop containing nucleoside triphosphate hydrolases"/>
    <property type="match status" value="1"/>
</dbReference>
<dbReference type="GO" id="GO:0005524">
    <property type="term" value="F:ATP binding"/>
    <property type="evidence" value="ECO:0007669"/>
    <property type="project" value="UniProtKB-KW"/>
</dbReference>
<evidence type="ECO:0000313" key="11">
    <source>
        <dbReference type="Proteomes" id="UP000274429"/>
    </source>
</evidence>
<dbReference type="InterPro" id="IPR027417">
    <property type="entry name" value="P-loop_NTPase"/>
</dbReference>
<dbReference type="GO" id="GO:0005654">
    <property type="term" value="C:nucleoplasm"/>
    <property type="evidence" value="ECO:0007669"/>
    <property type="project" value="UniProtKB-SubCell"/>
</dbReference>
<evidence type="ECO:0000256" key="4">
    <source>
        <dbReference type="ARBA" id="ARBA00017143"/>
    </source>
</evidence>
<reference evidence="12" key="1">
    <citation type="submission" date="2017-02" db="UniProtKB">
        <authorList>
            <consortium name="WormBaseParasite"/>
        </authorList>
    </citation>
    <scope>IDENTIFICATION</scope>
</reference>
<dbReference type="GO" id="GO:0000055">
    <property type="term" value="P:ribosomal large subunit export from nucleus"/>
    <property type="evidence" value="ECO:0007669"/>
    <property type="project" value="TreeGrafter"/>
</dbReference>
<comment type="similarity">
    <text evidence="3">Belongs to the midasin family.</text>
</comment>
<dbReference type="FunFam" id="3.40.50.300:FF:000142">
    <property type="entry name" value="Midasin"/>
    <property type="match status" value="1"/>
</dbReference>
<evidence type="ECO:0000259" key="9">
    <source>
        <dbReference type="Pfam" id="PF07728"/>
    </source>
</evidence>
<name>A0A0R3WVD2_HYDTA</name>
<dbReference type="GO" id="GO:0005730">
    <property type="term" value="C:nucleolus"/>
    <property type="evidence" value="ECO:0007669"/>
    <property type="project" value="UniProtKB-SubCell"/>
</dbReference>
<feature type="domain" description="ATPase dynein-related AAA" evidence="9">
    <location>
        <begin position="120"/>
        <end position="267"/>
    </location>
</feature>
<dbReference type="PANTHER" id="PTHR48103">
    <property type="entry name" value="MIDASIN-RELATED"/>
    <property type="match status" value="1"/>
</dbReference>
<evidence type="ECO:0000256" key="3">
    <source>
        <dbReference type="ARBA" id="ARBA00007188"/>
    </source>
</evidence>
<proteinExistence type="inferred from homology"/>
<accession>A0A0R3WVD2</accession>
<dbReference type="AlphaFoldDB" id="A0A0R3WVD2"/>
<evidence type="ECO:0000313" key="12">
    <source>
        <dbReference type="WBParaSite" id="TTAC_0000472201-mRNA-1"/>
    </source>
</evidence>
<dbReference type="Pfam" id="PF07728">
    <property type="entry name" value="AAA_5"/>
    <property type="match status" value="1"/>
</dbReference>
<dbReference type="Gene3D" id="3.40.50.300">
    <property type="entry name" value="P-loop containing nucleotide triphosphate hydrolases"/>
    <property type="match status" value="1"/>
</dbReference>
<dbReference type="WBParaSite" id="TTAC_0000472201-mRNA-1">
    <property type="protein sequence ID" value="TTAC_0000472201-mRNA-1"/>
    <property type="gene ID" value="TTAC_0000472201"/>
</dbReference>
<evidence type="ECO:0000256" key="1">
    <source>
        <dbReference type="ARBA" id="ARBA00004604"/>
    </source>
</evidence>
<dbReference type="EMBL" id="UYWX01005145">
    <property type="protein sequence ID" value="VDM25497.1"/>
    <property type="molecule type" value="Genomic_DNA"/>
</dbReference>
<evidence type="ECO:0000256" key="8">
    <source>
        <dbReference type="ARBA" id="ARBA00023242"/>
    </source>
</evidence>
<comment type="subcellular location">
    <subcellularLocation>
        <location evidence="1">Nucleus</location>
        <location evidence="1">Nucleolus</location>
    </subcellularLocation>
    <subcellularLocation>
        <location evidence="2">Nucleus</location>
        <location evidence="2">Nucleoplasm</location>
    </subcellularLocation>
</comment>